<comment type="caution">
    <text evidence="2">The sequence shown here is derived from an EMBL/GenBank/DDBJ whole genome shotgun (WGS) entry which is preliminary data.</text>
</comment>
<dbReference type="EMBL" id="LLZS01000009">
    <property type="protein sequence ID" value="KUR70033.1"/>
    <property type="molecule type" value="Genomic_DNA"/>
</dbReference>
<dbReference type="GO" id="GO:0008270">
    <property type="term" value="F:zinc ion binding"/>
    <property type="evidence" value="ECO:0007669"/>
    <property type="project" value="InterPro"/>
</dbReference>
<evidence type="ECO:0000313" key="3">
    <source>
        <dbReference type="Proteomes" id="UP000058012"/>
    </source>
</evidence>
<evidence type="ECO:0000313" key="2">
    <source>
        <dbReference type="EMBL" id="KUR70033.1"/>
    </source>
</evidence>
<evidence type="ECO:0000259" key="1">
    <source>
        <dbReference type="Pfam" id="PF23639"/>
    </source>
</evidence>
<dbReference type="AlphaFoldDB" id="A0A117USI8"/>
<proteinExistence type="predicted"/>
<gene>
    <name evidence="2" type="ORF">AQZ52_14215</name>
</gene>
<protein>
    <submittedName>
        <fullName evidence="2">Virulence protein</fullName>
    </submittedName>
</protein>
<feature type="domain" description="DUF7146" evidence="1">
    <location>
        <begin position="99"/>
        <end position="197"/>
    </location>
</feature>
<accession>A0A117USI8</accession>
<reference evidence="2 3" key="1">
    <citation type="submission" date="2015-10" db="EMBL/GenBank/DDBJ databases">
        <title>Draft genome sequence of Novosphingobium fuchskuhlense DSM 25065 isolated from a surface water sample of the southwest basin of Lake Grosse Fuchskuhle.</title>
        <authorList>
            <person name="Ruckert C."/>
            <person name="Winkler A."/>
            <person name="Glaeser J."/>
            <person name="Grossart H.-P."/>
            <person name="Kalinowski J."/>
            <person name="Glaeser S."/>
        </authorList>
    </citation>
    <scope>NUCLEOTIDE SEQUENCE [LARGE SCALE GENOMIC DNA]</scope>
    <source>
        <strain evidence="2 3">FNE08-7</strain>
    </source>
</reference>
<dbReference type="OrthoDB" id="7465087at2"/>
<dbReference type="Pfam" id="PF23639">
    <property type="entry name" value="DUF7146"/>
    <property type="match status" value="1"/>
</dbReference>
<name>A0A117USI8_9SPHN</name>
<keyword evidence="3" id="KW-1185">Reference proteome</keyword>
<dbReference type="GO" id="GO:0003677">
    <property type="term" value="F:DNA binding"/>
    <property type="evidence" value="ECO:0007669"/>
    <property type="project" value="InterPro"/>
</dbReference>
<dbReference type="GO" id="GO:0006260">
    <property type="term" value="P:DNA replication"/>
    <property type="evidence" value="ECO:0007669"/>
    <property type="project" value="InterPro"/>
</dbReference>
<sequence>MLNAPVTDRLEVRARQIVADLGGTWSRSRGMCRCPAHEDRTPSLSVTLGSRAILFHCFAGCPNDAVLAALAQRGVKASSLFDGRAEPVRTVLPESVPSENIQRLWREATCLADSPAERYLAGRGISAGSPDLRYHPRTPLGPKGAVRFLPALLAAVRNDLGIIALHRTFLEFKTFTVARFDGPKRALGALGRGAVRLHGPRGGKLGLAEGIETALSARELFGIPCWATLGTERYGLASIPESVSEL</sequence>
<dbReference type="InterPro" id="IPR036977">
    <property type="entry name" value="DNA_primase_Znf_CHC2"/>
</dbReference>
<dbReference type="STRING" id="1117702.AQZ52_14215"/>
<dbReference type="InterPro" id="IPR055570">
    <property type="entry name" value="DUF7146"/>
</dbReference>
<organism evidence="2 3">
    <name type="scientific">Novosphingobium fuchskuhlense</name>
    <dbReference type="NCBI Taxonomy" id="1117702"/>
    <lineage>
        <taxon>Bacteria</taxon>
        <taxon>Pseudomonadati</taxon>
        <taxon>Pseudomonadota</taxon>
        <taxon>Alphaproteobacteria</taxon>
        <taxon>Sphingomonadales</taxon>
        <taxon>Sphingomonadaceae</taxon>
        <taxon>Novosphingobium</taxon>
    </lineage>
</organism>
<dbReference type="Proteomes" id="UP000058012">
    <property type="component" value="Unassembled WGS sequence"/>
</dbReference>
<dbReference type="Gene3D" id="3.90.580.10">
    <property type="entry name" value="Zinc finger, CHC2-type domain"/>
    <property type="match status" value="1"/>
</dbReference>